<evidence type="ECO:0000256" key="2">
    <source>
        <dbReference type="ARBA" id="ARBA00022528"/>
    </source>
</evidence>
<dbReference type="GeneID" id="112290331"/>
<dbReference type="FunFam" id="3.30.110.60:FF:000002">
    <property type="entry name" value="CRS2-associated factor 1, chloroplastic"/>
    <property type="match status" value="2"/>
</dbReference>
<dbReference type="STRING" id="3218.A0A2K1JMB7"/>
<dbReference type="EMBL" id="ABEU02000013">
    <property type="protein sequence ID" value="PNR42677.1"/>
    <property type="molecule type" value="Genomic_DNA"/>
</dbReference>
<feature type="compositionally biased region" description="Basic and acidic residues" evidence="12">
    <location>
        <begin position="1079"/>
        <end position="1092"/>
    </location>
</feature>
<feature type="domain" description="CRM" evidence="13">
    <location>
        <begin position="922"/>
        <end position="1022"/>
    </location>
</feature>
<keyword evidence="8" id="KW-0508">mRNA splicing</keyword>
<dbReference type="Gramene" id="Pp3c13_17270V3.1">
    <property type="protein sequence ID" value="Pp3c13_17270V3.1"/>
    <property type="gene ID" value="Pp3c13_17270"/>
</dbReference>
<dbReference type="GO" id="GO:0009507">
    <property type="term" value="C:chloroplast"/>
    <property type="evidence" value="ECO:0007669"/>
    <property type="project" value="UniProtKB-SubCell"/>
</dbReference>
<keyword evidence="3" id="KW-0934">Plastid</keyword>
<feature type="compositionally biased region" description="Basic and acidic residues" evidence="12">
    <location>
        <begin position="208"/>
        <end position="218"/>
    </location>
</feature>
<feature type="domain" description="CRM" evidence="13">
    <location>
        <begin position="323"/>
        <end position="419"/>
    </location>
</feature>
<dbReference type="GO" id="GO:0006397">
    <property type="term" value="P:mRNA processing"/>
    <property type="evidence" value="ECO:0007669"/>
    <property type="project" value="UniProtKB-KW"/>
</dbReference>
<evidence type="ECO:0000313" key="16">
    <source>
        <dbReference type="Proteomes" id="UP000006727"/>
    </source>
</evidence>
<keyword evidence="16" id="KW-1185">Reference proteome</keyword>
<comment type="subcellular location">
    <subcellularLocation>
        <location evidence="1">Plastid</location>
        <location evidence="1">Chloroplast</location>
    </subcellularLocation>
</comment>
<dbReference type="PANTHER" id="PTHR31846">
    <property type="entry name" value="CRS1 / YHBY (CRM) DOMAIN-CONTAINING PROTEIN"/>
    <property type="match status" value="1"/>
</dbReference>
<dbReference type="InterPro" id="IPR045278">
    <property type="entry name" value="CRS1/CFM2/CFM3"/>
</dbReference>
<reference evidence="15" key="3">
    <citation type="submission" date="2020-12" db="UniProtKB">
        <authorList>
            <consortium name="EnsemblPlants"/>
        </authorList>
    </citation>
    <scope>IDENTIFICATION</scope>
</reference>
<dbReference type="FunCoup" id="A0A2K1JMB7">
    <property type="interactions" value="2051"/>
</dbReference>
<dbReference type="InterPro" id="IPR035920">
    <property type="entry name" value="YhbY-like_sf"/>
</dbReference>
<keyword evidence="7" id="KW-0809">Transit peptide</keyword>
<evidence type="ECO:0000256" key="3">
    <source>
        <dbReference type="ARBA" id="ARBA00022640"/>
    </source>
</evidence>
<dbReference type="EnsemblPlants" id="Pp3c13_17270V3.1">
    <property type="protein sequence ID" value="Pp3c13_17270V3.1"/>
    <property type="gene ID" value="Pp3c13_17270"/>
</dbReference>
<gene>
    <name evidence="15" type="primary">LOC112290331</name>
    <name evidence="14" type="ORF">PHYPA_017507</name>
</gene>
<dbReference type="SUPFAM" id="SSF75471">
    <property type="entry name" value="YhbY-like"/>
    <property type="match status" value="4"/>
</dbReference>
<organism evidence="14">
    <name type="scientific">Physcomitrium patens</name>
    <name type="common">Spreading-leaved earth moss</name>
    <name type="synonym">Physcomitrella patens</name>
    <dbReference type="NCBI Taxonomy" id="3218"/>
    <lineage>
        <taxon>Eukaryota</taxon>
        <taxon>Viridiplantae</taxon>
        <taxon>Streptophyta</taxon>
        <taxon>Embryophyta</taxon>
        <taxon>Bryophyta</taxon>
        <taxon>Bryophytina</taxon>
        <taxon>Bryopsida</taxon>
        <taxon>Funariidae</taxon>
        <taxon>Funariales</taxon>
        <taxon>Funariaceae</taxon>
        <taxon>Physcomitrium</taxon>
    </lineage>
</organism>
<feature type="region of interest" description="Disordered" evidence="12">
    <location>
        <begin position="242"/>
        <end position="290"/>
    </location>
</feature>
<dbReference type="Gramene" id="Pp3c13_17270V3.2">
    <property type="protein sequence ID" value="Pp3c13_17270V3.2"/>
    <property type="gene ID" value="Pp3c13_17270"/>
</dbReference>
<evidence type="ECO:0000256" key="10">
    <source>
        <dbReference type="PROSITE-ProRule" id="PRU00626"/>
    </source>
</evidence>
<dbReference type="SMART" id="SM01103">
    <property type="entry name" value="CRS1_YhbY"/>
    <property type="match status" value="4"/>
</dbReference>
<evidence type="ECO:0000256" key="11">
    <source>
        <dbReference type="SAM" id="Coils"/>
    </source>
</evidence>
<keyword evidence="6 10" id="KW-0694">RNA-binding</keyword>
<dbReference type="GO" id="GO:1990904">
    <property type="term" value="C:ribonucleoprotein complex"/>
    <property type="evidence" value="ECO:0007669"/>
    <property type="project" value="UniProtKB-KW"/>
</dbReference>
<protein>
    <recommendedName>
        <fullName evidence="13">CRM domain-containing protein</fullName>
    </recommendedName>
</protein>
<dbReference type="InterPro" id="IPR001890">
    <property type="entry name" value="RNA-binding_CRM"/>
</dbReference>
<reference evidence="14 16" key="2">
    <citation type="journal article" date="2018" name="Plant J.">
        <title>The Physcomitrella patens chromosome-scale assembly reveals moss genome structure and evolution.</title>
        <authorList>
            <person name="Lang D."/>
            <person name="Ullrich K.K."/>
            <person name="Murat F."/>
            <person name="Fuchs J."/>
            <person name="Jenkins J."/>
            <person name="Haas F.B."/>
            <person name="Piednoel M."/>
            <person name="Gundlach H."/>
            <person name="Van Bel M."/>
            <person name="Meyberg R."/>
            <person name="Vives C."/>
            <person name="Morata J."/>
            <person name="Symeonidi A."/>
            <person name="Hiss M."/>
            <person name="Muchero W."/>
            <person name="Kamisugi Y."/>
            <person name="Saleh O."/>
            <person name="Blanc G."/>
            <person name="Decker E.L."/>
            <person name="van Gessel N."/>
            <person name="Grimwood J."/>
            <person name="Hayes R.D."/>
            <person name="Graham S.W."/>
            <person name="Gunter L.E."/>
            <person name="McDaniel S.F."/>
            <person name="Hoernstein S.N.W."/>
            <person name="Larsson A."/>
            <person name="Li F.W."/>
            <person name="Perroud P.F."/>
            <person name="Phillips J."/>
            <person name="Ranjan P."/>
            <person name="Rokshar D.S."/>
            <person name="Rothfels C.J."/>
            <person name="Schneider L."/>
            <person name="Shu S."/>
            <person name="Stevenson D.W."/>
            <person name="Thummler F."/>
            <person name="Tillich M."/>
            <person name="Villarreal Aguilar J.C."/>
            <person name="Widiez T."/>
            <person name="Wong G.K."/>
            <person name="Wymore A."/>
            <person name="Zhang Y."/>
            <person name="Zimmer A.D."/>
            <person name="Quatrano R.S."/>
            <person name="Mayer K.F.X."/>
            <person name="Goodstein D."/>
            <person name="Casacuberta J.M."/>
            <person name="Vandepoele K."/>
            <person name="Reski R."/>
            <person name="Cuming A.C."/>
            <person name="Tuskan G.A."/>
            <person name="Maumus F."/>
            <person name="Salse J."/>
            <person name="Schmutz J."/>
            <person name="Rensing S.A."/>
        </authorList>
    </citation>
    <scope>NUCLEOTIDE SEQUENCE [LARGE SCALE GENOMIC DNA]</scope>
    <source>
        <strain evidence="15 16">cv. Gransden 2004</strain>
    </source>
</reference>
<dbReference type="EnsemblPlants" id="Pp3c13_17270V3.2">
    <property type="protein sequence ID" value="Pp3c13_17270V3.2"/>
    <property type="gene ID" value="Pp3c13_17270"/>
</dbReference>
<keyword evidence="4" id="KW-0507">mRNA processing</keyword>
<evidence type="ECO:0000313" key="14">
    <source>
        <dbReference type="EMBL" id="PNR42677.1"/>
    </source>
</evidence>
<dbReference type="OMA" id="HAYQEDE"/>
<dbReference type="Pfam" id="PF01985">
    <property type="entry name" value="CRS1_YhbY"/>
    <property type="match status" value="4"/>
</dbReference>
<evidence type="ECO:0000256" key="1">
    <source>
        <dbReference type="ARBA" id="ARBA00004229"/>
    </source>
</evidence>
<evidence type="ECO:0000313" key="15">
    <source>
        <dbReference type="EnsemblPlants" id="Pp3c13_17270V3.1"/>
    </source>
</evidence>
<dbReference type="OrthoDB" id="551352at2759"/>
<evidence type="ECO:0000256" key="9">
    <source>
        <dbReference type="ARBA" id="ARBA00023274"/>
    </source>
</evidence>
<evidence type="ECO:0000256" key="5">
    <source>
        <dbReference type="ARBA" id="ARBA00022737"/>
    </source>
</evidence>
<evidence type="ECO:0000256" key="8">
    <source>
        <dbReference type="ARBA" id="ARBA00023187"/>
    </source>
</evidence>
<feature type="region of interest" description="Disordered" evidence="12">
    <location>
        <begin position="72"/>
        <end position="228"/>
    </location>
</feature>
<sequence length="1092" mass="124130">MEISVMAGVTPARLPQTTHVLDARSSHNLSSATLVRRTSKMSLLHCRHRDRYPSLHSQLPNWRQRQICAASSKEADEVELTTGEEKGESSNVRRNYFQEGRSRNSVQYRESDDGPSSRLNNNALESRDSQRRHSNSRNQRLTSSSRRGSEMEGKASHFSTNRSESPKPNTSKYSQHDTEGNMHRAPWDQGPARGAKANPRGRRSPIPKNKDARGDRENYQGGGQRASMARIVEKLRAIGNGESATTMDFDKNPPATETSSFLPRPGQAVHPGLDRRWSNSNLEQPSDDLGSRFPWAMGENEEQEDHEQIEKKKRVRSPSVAELTLPEPELRRLRTLGLQLQGRLKIGRLGVTPGIVEAIHDRWRTSELAKVKCDAPLSMNMKKAHEDLERLTGGLVIWRAGSAAVVYRGKDYVHPFVLEREEKELLSLDLDEDEEQELLMEAGSEVEMESSIEECFDVTGDQSGEKEFLMKQGQNADLMMMEELLDGLGPRYADWKGKDPVPVDGDLLLDSEFKFKRPFRLLPHGVKPKLNDFEMTQLRRLARPVPPHFVLGRNRGLDGLAAAIMKLWEKSEIVKIGVKKGVQNTSNEKMAEELKRLTGGTLLARDKEYIVLSRGKDFLPSAVRVALEERDRMAKAVQEEEERIRLSGRKRVVQIVDTSKVGTLEEAMETRAAWEGWQKSDEARKERIAARKAKRGQAMDRIRQKMKLALQKKERAMAELAKIDAKTNPTDAPLDKEFLSEAERYMYRQQGLKHKGYLLLGRRGVFGGTVENMHLHWKHRELVKILVKAPIAEAQQTAKMLERESGGILVDIVNTSKGQAIIVYRGKNYQRPSELRPRHLLTKRQALKRSLEVQRMQSLEKHIQILMTEIETMQAGLNKMEEQDELENEAGTQGNLEDFDATDFNLDNVGKSIQVKNFFKAEPLTRKQRQHLRQQIPLMLGRTANFNIGKTTLYEDLAKSICAYLQKHPFVKVGVKGRPKGSSVASVVEQIEEHTGAVLVSTEPSKLIFYRGWPAGEERPDLTAYKEGIEDELSSDRRGLSDLDVESEDEDEDDFDDFGIDAWNDEDWEETAEDEEVTHEEKEEELRHEDAT</sequence>
<feature type="region of interest" description="Disordered" evidence="12">
    <location>
        <begin position="300"/>
        <end position="319"/>
    </location>
</feature>
<feature type="region of interest" description="Disordered" evidence="12">
    <location>
        <begin position="1021"/>
        <end position="1092"/>
    </location>
</feature>
<feature type="coiled-coil region" evidence="11">
    <location>
        <begin position="699"/>
        <end position="726"/>
    </location>
</feature>
<dbReference type="Gene3D" id="3.30.110.60">
    <property type="entry name" value="YhbY-like"/>
    <property type="match status" value="4"/>
</dbReference>
<evidence type="ECO:0000256" key="12">
    <source>
        <dbReference type="SAM" id="MobiDB-lite"/>
    </source>
</evidence>
<feature type="domain" description="CRM" evidence="13">
    <location>
        <begin position="528"/>
        <end position="625"/>
    </location>
</feature>
<evidence type="ECO:0000256" key="6">
    <source>
        <dbReference type="ARBA" id="ARBA00022884"/>
    </source>
</evidence>
<dbReference type="AlphaFoldDB" id="A0A2K1JMB7"/>
<feature type="compositionally biased region" description="Basic and acidic residues" evidence="12">
    <location>
        <begin position="174"/>
        <end position="186"/>
    </location>
</feature>
<dbReference type="PANTHER" id="PTHR31846:SF7">
    <property type="entry name" value="CRS1 _ YHBY (CRM) DOMAIN-CONTAINING PROTEIN"/>
    <property type="match status" value="1"/>
</dbReference>
<dbReference type="GO" id="GO:0000373">
    <property type="term" value="P:Group II intron splicing"/>
    <property type="evidence" value="ECO:0007669"/>
    <property type="project" value="UniProtKB-ARBA"/>
</dbReference>
<dbReference type="PaxDb" id="3218-PP1S142_94V6.1"/>
<dbReference type="RefSeq" id="XP_024392253.1">
    <property type="nucleotide sequence ID" value="XM_024536485.2"/>
</dbReference>
<keyword evidence="2" id="KW-0150">Chloroplast</keyword>
<keyword evidence="5" id="KW-0677">Repeat</keyword>
<dbReference type="KEGG" id="ppp:112290331"/>
<evidence type="ECO:0000256" key="4">
    <source>
        <dbReference type="ARBA" id="ARBA00022664"/>
    </source>
</evidence>
<feature type="domain" description="CRM" evidence="13">
    <location>
        <begin position="737"/>
        <end position="836"/>
    </location>
</feature>
<keyword evidence="9" id="KW-0687">Ribonucleoprotein</keyword>
<proteinExistence type="predicted"/>
<keyword evidence="11" id="KW-0175">Coiled coil</keyword>
<name>A0A2K1JMB7_PHYPA</name>
<evidence type="ECO:0000256" key="7">
    <source>
        <dbReference type="ARBA" id="ARBA00022946"/>
    </source>
</evidence>
<reference evidence="14 16" key="1">
    <citation type="journal article" date="2008" name="Science">
        <title>The Physcomitrella genome reveals evolutionary insights into the conquest of land by plants.</title>
        <authorList>
            <person name="Rensing S."/>
            <person name="Lang D."/>
            <person name="Zimmer A."/>
            <person name="Terry A."/>
            <person name="Salamov A."/>
            <person name="Shapiro H."/>
            <person name="Nishiyama T."/>
            <person name="Perroud P.-F."/>
            <person name="Lindquist E."/>
            <person name="Kamisugi Y."/>
            <person name="Tanahashi T."/>
            <person name="Sakakibara K."/>
            <person name="Fujita T."/>
            <person name="Oishi K."/>
            <person name="Shin-I T."/>
            <person name="Kuroki Y."/>
            <person name="Toyoda A."/>
            <person name="Suzuki Y."/>
            <person name="Hashimoto A."/>
            <person name="Yamaguchi K."/>
            <person name="Sugano A."/>
            <person name="Kohara Y."/>
            <person name="Fujiyama A."/>
            <person name="Anterola A."/>
            <person name="Aoki S."/>
            <person name="Ashton N."/>
            <person name="Barbazuk W.B."/>
            <person name="Barker E."/>
            <person name="Bennetzen J."/>
            <person name="Bezanilla M."/>
            <person name="Blankenship R."/>
            <person name="Cho S.H."/>
            <person name="Dutcher S."/>
            <person name="Estelle M."/>
            <person name="Fawcett J.A."/>
            <person name="Gundlach H."/>
            <person name="Hanada K."/>
            <person name="Heyl A."/>
            <person name="Hicks K.A."/>
            <person name="Hugh J."/>
            <person name="Lohr M."/>
            <person name="Mayer K."/>
            <person name="Melkozernov A."/>
            <person name="Murata T."/>
            <person name="Nelson D."/>
            <person name="Pils B."/>
            <person name="Prigge M."/>
            <person name="Reiss B."/>
            <person name="Renner T."/>
            <person name="Rombauts S."/>
            <person name="Rushton P."/>
            <person name="Sanderfoot A."/>
            <person name="Schween G."/>
            <person name="Shiu S.-H."/>
            <person name="Stueber K."/>
            <person name="Theodoulou F.L."/>
            <person name="Tu H."/>
            <person name="Van de Peer Y."/>
            <person name="Verrier P.J."/>
            <person name="Waters E."/>
            <person name="Wood A."/>
            <person name="Yang L."/>
            <person name="Cove D."/>
            <person name="Cuming A."/>
            <person name="Hasebe M."/>
            <person name="Lucas S."/>
            <person name="Mishler D.B."/>
            <person name="Reski R."/>
            <person name="Grigoriev I."/>
            <person name="Quatrano R.S."/>
            <person name="Boore J.L."/>
        </authorList>
    </citation>
    <scope>NUCLEOTIDE SEQUENCE [LARGE SCALE GENOMIC DNA]</scope>
    <source>
        <strain evidence="15 16">cv. Gransden 2004</strain>
    </source>
</reference>
<accession>A0A2K1JMB7</accession>
<feature type="compositionally biased region" description="Polar residues" evidence="12">
    <location>
        <begin position="157"/>
        <end position="173"/>
    </location>
</feature>
<dbReference type="Proteomes" id="UP000006727">
    <property type="component" value="Chromosome 13"/>
</dbReference>
<evidence type="ECO:0000259" key="13">
    <source>
        <dbReference type="PROSITE" id="PS51295"/>
    </source>
</evidence>
<dbReference type="GO" id="GO:0003729">
    <property type="term" value="F:mRNA binding"/>
    <property type="evidence" value="ECO:0007669"/>
    <property type="project" value="InterPro"/>
</dbReference>
<dbReference type="PROSITE" id="PS51295">
    <property type="entry name" value="CRM"/>
    <property type="match status" value="4"/>
</dbReference>
<feature type="compositionally biased region" description="Acidic residues" evidence="12">
    <location>
        <begin position="1043"/>
        <end position="1078"/>
    </location>
</feature>